<dbReference type="EMBL" id="JAYMYR010000002">
    <property type="protein sequence ID" value="KAK7378065.1"/>
    <property type="molecule type" value="Genomic_DNA"/>
</dbReference>
<proteinExistence type="predicted"/>
<gene>
    <name evidence="2" type="ORF">VNO80_03501</name>
</gene>
<feature type="transmembrane region" description="Helical" evidence="1">
    <location>
        <begin position="82"/>
        <end position="102"/>
    </location>
</feature>
<accession>A0AAN9RIX1</accession>
<dbReference type="PANTHER" id="PTHR38928:SF7">
    <property type="entry name" value="ARGOS7"/>
    <property type="match status" value="1"/>
</dbReference>
<evidence type="ECO:0000313" key="3">
    <source>
        <dbReference type="Proteomes" id="UP001374584"/>
    </source>
</evidence>
<evidence type="ECO:0000313" key="2">
    <source>
        <dbReference type="EMBL" id="KAK7378065.1"/>
    </source>
</evidence>
<dbReference type="Proteomes" id="UP001374584">
    <property type="component" value="Unassembled WGS sequence"/>
</dbReference>
<keyword evidence="1" id="KW-0812">Transmembrane</keyword>
<comment type="caution">
    <text evidence="2">The sequence shown here is derived from an EMBL/GenBank/DDBJ whole genome shotgun (WGS) entry which is preliminary data.</text>
</comment>
<keyword evidence="1" id="KW-1133">Transmembrane helix</keyword>
<protein>
    <recommendedName>
        <fullName evidence="4">ARGOS-like protein</fullName>
    </recommendedName>
</protein>
<sequence length="118" mass="13268">MRSNLVAMISQTENDDNGVSISVVTMSYKSMSIWLIQCNRSFISFSLAFMRRLFGFRSIMFMVVLTIAILVLPLILPPLPPPPMILMLVPAVIMLLLVMLAVSSKHGPEVIHLCNFTW</sequence>
<organism evidence="2 3">
    <name type="scientific">Phaseolus coccineus</name>
    <name type="common">Scarlet runner bean</name>
    <name type="synonym">Phaseolus multiflorus</name>
    <dbReference type="NCBI Taxonomy" id="3886"/>
    <lineage>
        <taxon>Eukaryota</taxon>
        <taxon>Viridiplantae</taxon>
        <taxon>Streptophyta</taxon>
        <taxon>Embryophyta</taxon>
        <taxon>Tracheophyta</taxon>
        <taxon>Spermatophyta</taxon>
        <taxon>Magnoliopsida</taxon>
        <taxon>eudicotyledons</taxon>
        <taxon>Gunneridae</taxon>
        <taxon>Pentapetalae</taxon>
        <taxon>rosids</taxon>
        <taxon>fabids</taxon>
        <taxon>Fabales</taxon>
        <taxon>Fabaceae</taxon>
        <taxon>Papilionoideae</taxon>
        <taxon>50 kb inversion clade</taxon>
        <taxon>NPAAA clade</taxon>
        <taxon>indigoferoid/millettioid clade</taxon>
        <taxon>Phaseoleae</taxon>
        <taxon>Phaseolus</taxon>
    </lineage>
</organism>
<reference evidence="2 3" key="1">
    <citation type="submission" date="2024-01" db="EMBL/GenBank/DDBJ databases">
        <title>The genomes of 5 underutilized Papilionoideae crops provide insights into root nodulation and disease resistanc.</title>
        <authorList>
            <person name="Jiang F."/>
        </authorList>
    </citation>
    <scope>NUCLEOTIDE SEQUENCE [LARGE SCALE GENOMIC DNA]</scope>
    <source>
        <strain evidence="2">JINMINGXINNONG_FW02</strain>
        <tissue evidence="2">Leaves</tissue>
    </source>
</reference>
<keyword evidence="1" id="KW-0472">Membrane</keyword>
<name>A0AAN9RIX1_PHACN</name>
<evidence type="ECO:0008006" key="4">
    <source>
        <dbReference type="Google" id="ProtNLM"/>
    </source>
</evidence>
<dbReference type="PANTHER" id="PTHR38928">
    <property type="entry name" value="ARGOS7"/>
    <property type="match status" value="1"/>
</dbReference>
<evidence type="ECO:0000256" key="1">
    <source>
        <dbReference type="SAM" id="Phobius"/>
    </source>
</evidence>
<dbReference type="AlphaFoldDB" id="A0AAN9RIX1"/>
<feature type="transmembrane region" description="Helical" evidence="1">
    <location>
        <begin position="54"/>
        <end position="76"/>
    </location>
</feature>
<keyword evidence="3" id="KW-1185">Reference proteome</keyword>